<dbReference type="AlphaFoldDB" id="A0A4R0JV63"/>
<dbReference type="Pfam" id="PF12833">
    <property type="entry name" value="HTH_18"/>
    <property type="match status" value="1"/>
</dbReference>
<name>A0A4R0JV63_9ACTN</name>
<dbReference type="InterPro" id="IPR050204">
    <property type="entry name" value="AraC_XylS_family_regulators"/>
</dbReference>
<keyword evidence="6" id="KW-1185">Reference proteome</keyword>
<evidence type="ECO:0000259" key="4">
    <source>
        <dbReference type="PROSITE" id="PS01124"/>
    </source>
</evidence>
<keyword evidence="3" id="KW-0804">Transcription</keyword>
<dbReference type="SUPFAM" id="SSF46689">
    <property type="entry name" value="Homeodomain-like"/>
    <property type="match status" value="1"/>
</dbReference>
<accession>A0A4R0JV63</accession>
<comment type="caution">
    <text evidence="5">The sequence shown here is derived from an EMBL/GenBank/DDBJ whole genome shotgun (WGS) entry which is preliminary data.</text>
</comment>
<dbReference type="GO" id="GO:0003700">
    <property type="term" value="F:DNA-binding transcription factor activity"/>
    <property type="evidence" value="ECO:0007669"/>
    <property type="project" value="InterPro"/>
</dbReference>
<gene>
    <name evidence="5" type="ORF">E0H75_17410</name>
</gene>
<dbReference type="PANTHER" id="PTHR46796:SF15">
    <property type="entry name" value="BLL1074 PROTEIN"/>
    <property type="match status" value="1"/>
</dbReference>
<dbReference type="PROSITE" id="PS01124">
    <property type="entry name" value="HTH_ARAC_FAMILY_2"/>
    <property type="match status" value="1"/>
</dbReference>
<evidence type="ECO:0000256" key="2">
    <source>
        <dbReference type="ARBA" id="ARBA00023125"/>
    </source>
</evidence>
<evidence type="ECO:0000256" key="3">
    <source>
        <dbReference type="ARBA" id="ARBA00023163"/>
    </source>
</evidence>
<evidence type="ECO:0000313" key="5">
    <source>
        <dbReference type="EMBL" id="TCC50064.1"/>
    </source>
</evidence>
<feature type="domain" description="HTH araC/xylS-type" evidence="4">
    <location>
        <begin position="160"/>
        <end position="262"/>
    </location>
</feature>
<evidence type="ECO:0000256" key="1">
    <source>
        <dbReference type="ARBA" id="ARBA00023015"/>
    </source>
</evidence>
<keyword evidence="2" id="KW-0238">DNA-binding</keyword>
<dbReference type="OrthoDB" id="2559672at2"/>
<sequence>MGGMEHHTRAVHPALRPYVGDVSGYAYHGDPPDLHRGLPSRYLTLVITLDDPLGVAWPDCPVEKYDALVGGLHSTAVHIGATPSRAGVQLSLTPAAARVLLGLPPGELASTVVGLDEVLGRPARMLTEQLREAPGWDERMDLLETLFLRRMADTPAHEVRPEVSWAWRRLRDAGGAIGVQELAAEVGWSRRHLTDRFTAEFGLAPKVAARVLRFERAVGRLRRQPTIRLADLAAEFGYADQAHLTREWQAIAGCSPRQWLTEELPNLQDFVPAWAEELEV</sequence>
<dbReference type="Gene3D" id="1.10.10.60">
    <property type="entry name" value="Homeodomain-like"/>
    <property type="match status" value="1"/>
</dbReference>
<proteinExistence type="predicted"/>
<dbReference type="Proteomes" id="UP000293342">
    <property type="component" value="Unassembled WGS sequence"/>
</dbReference>
<dbReference type="InterPro" id="IPR018060">
    <property type="entry name" value="HTH_AraC"/>
</dbReference>
<keyword evidence="1" id="KW-0805">Transcription regulation</keyword>
<dbReference type="SMART" id="SM00342">
    <property type="entry name" value="HTH_ARAC"/>
    <property type="match status" value="1"/>
</dbReference>
<dbReference type="InterPro" id="IPR009057">
    <property type="entry name" value="Homeodomain-like_sf"/>
</dbReference>
<evidence type="ECO:0000313" key="6">
    <source>
        <dbReference type="Proteomes" id="UP000293342"/>
    </source>
</evidence>
<dbReference type="GO" id="GO:0043565">
    <property type="term" value="F:sequence-specific DNA binding"/>
    <property type="evidence" value="ECO:0007669"/>
    <property type="project" value="InterPro"/>
</dbReference>
<reference evidence="5 6" key="1">
    <citation type="submission" date="2019-02" db="EMBL/GenBank/DDBJ databases">
        <title>Kribbella capetownensis sp. nov. and Kribbella speibonae sp. nov., isolated from soil.</title>
        <authorList>
            <person name="Curtis S.M."/>
            <person name="Norton I."/>
            <person name="Everest G.J."/>
            <person name="Meyers P.R."/>
        </authorList>
    </citation>
    <scope>NUCLEOTIDE SEQUENCE [LARGE SCALE GENOMIC DNA]</scope>
    <source>
        <strain evidence="5 6">YM53</strain>
    </source>
</reference>
<dbReference type="PANTHER" id="PTHR46796">
    <property type="entry name" value="HTH-TYPE TRANSCRIPTIONAL ACTIVATOR RHAS-RELATED"/>
    <property type="match status" value="1"/>
</dbReference>
<dbReference type="EMBL" id="SJKD01000003">
    <property type="protein sequence ID" value="TCC50064.1"/>
    <property type="molecule type" value="Genomic_DNA"/>
</dbReference>
<organism evidence="5 6">
    <name type="scientific">Kribbella capetownensis</name>
    <dbReference type="NCBI Taxonomy" id="1572659"/>
    <lineage>
        <taxon>Bacteria</taxon>
        <taxon>Bacillati</taxon>
        <taxon>Actinomycetota</taxon>
        <taxon>Actinomycetes</taxon>
        <taxon>Propionibacteriales</taxon>
        <taxon>Kribbellaceae</taxon>
        <taxon>Kribbella</taxon>
    </lineage>
</organism>
<protein>
    <submittedName>
        <fullName evidence="5">AraC family transcriptional regulator</fullName>
    </submittedName>
</protein>